<proteinExistence type="predicted"/>
<dbReference type="OrthoDB" id="6918221at2"/>
<dbReference type="EMBL" id="CP010945">
    <property type="protein sequence ID" value="AKV08917.1"/>
    <property type="molecule type" value="Genomic_DNA"/>
</dbReference>
<dbReference type="AlphaFoldDB" id="A0A0K1QTD4"/>
<accession>A0A0K1QTD4</accession>
<evidence type="ECO:0000313" key="1">
    <source>
        <dbReference type="EMBL" id="AKV08917.1"/>
    </source>
</evidence>
<dbReference type="Proteomes" id="UP000017175">
    <property type="component" value="Chromosome"/>
</dbReference>
<protein>
    <submittedName>
        <fullName evidence="1">Uncharacterized protein</fullName>
    </submittedName>
</protein>
<sequence>MSNTPRSLATPYTLSFSQDCMDGRLAPFSAEVESMTESAVRPVIHTKDELNHYVALIERPYAKLNRVIAQIAGLLILGQADNGFSTYAQLARTPEQDLIEVMDLLGNLNIPVMASAHFNHLSHTASSLLHIARELQRNISNGAVLRERTPALLKGLNNTNAMLRCASNAQLGLMPVDLQNACFCCSQH</sequence>
<name>A0A0K1QTD4_PSEFL</name>
<evidence type="ECO:0000313" key="2">
    <source>
        <dbReference type="Proteomes" id="UP000017175"/>
    </source>
</evidence>
<organism evidence="1 2">
    <name type="scientific">Pseudomonas fluorescens NCIMB 11764</name>
    <dbReference type="NCBI Taxonomy" id="1221522"/>
    <lineage>
        <taxon>Bacteria</taxon>
        <taxon>Pseudomonadati</taxon>
        <taxon>Pseudomonadota</taxon>
        <taxon>Gammaproteobacteria</taxon>
        <taxon>Pseudomonadales</taxon>
        <taxon>Pseudomonadaceae</taxon>
        <taxon>Pseudomonas</taxon>
    </lineage>
</organism>
<gene>
    <name evidence="1" type="ORF">B723_22010</name>
</gene>
<reference evidence="1 2" key="1">
    <citation type="journal article" date="2012" name="J. Bacteriol.">
        <title>Draft genome sequence of the cyanide-utilizing bacterium Pseudomonas fluorescens strain NCIMB 11764.</title>
        <authorList>
            <person name="Vilo C.A."/>
            <person name="Benedik M.J."/>
            <person name="Kunz D.A."/>
            <person name="Dong Q."/>
        </authorList>
    </citation>
    <scope>NUCLEOTIDE SEQUENCE [LARGE SCALE GENOMIC DNA]</scope>
    <source>
        <strain evidence="1 2">NCIMB 11764</strain>
    </source>
</reference>